<reference evidence="1 2" key="1">
    <citation type="submission" date="2016-10" db="EMBL/GenBank/DDBJ databases">
        <authorList>
            <person name="Varghese N."/>
            <person name="Submissions S."/>
        </authorList>
    </citation>
    <scope>NUCLEOTIDE SEQUENCE [LARGE SCALE GENOMIC DNA]</scope>
    <source>
        <strain evidence="1 2">LMG 22274</strain>
    </source>
</reference>
<comment type="caution">
    <text evidence="1">The sequence shown here is derived from an EMBL/GenBank/DDBJ whole genome shotgun (WGS) entry which is preliminary data.</text>
</comment>
<protein>
    <submittedName>
        <fullName evidence="1">Uncharacterized protein</fullName>
    </submittedName>
</protein>
<sequence>MDFVDPEMRLRDYISAVSRVSAEWRVELDREHPIRGAFPAAMRTHLFAEYDVGWDAYCAHMRKQLSWFS</sequence>
<accession>A0AAQ1GL01</accession>
<evidence type="ECO:0000313" key="2">
    <source>
        <dbReference type="Proteomes" id="UP000183529"/>
    </source>
</evidence>
<dbReference type="EMBL" id="FNZM01000017">
    <property type="protein sequence ID" value="SEK09366.1"/>
    <property type="molecule type" value="Genomic_DNA"/>
</dbReference>
<evidence type="ECO:0000313" key="1">
    <source>
        <dbReference type="EMBL" id="SEK09366.1"/>
    </source>
</evidence>
<dbReference type="Proteomes" id="UP000183529">
    <property type="component" value="Unassembled WGS sequence"/>
</dbReference>
<gene>
    <name evidence="1" type="ORF">SAMN05216550_117188</name>
</gene>
<organism evidence="1 2">
    <name type="scientific">Paraburkholderia tropica</name>
    <dbReference type="NCBI Taxonomy" id="92647"/>
    <lineage>
        <taxon>Bacteria</taxon>
        <taxon>Pseudomonadati</taxon>
        <taxon>Pseudomonadota</taxon>
        <taxon>Betaproteobacteria</taxon>
        <taxon>Burkholderiales</taxon>
        <taxon>Burkholderiaceae</taxon>
        <taxon>Paraburkholderia</taxon>
    </lineage>
</organism>
<proteinExistence type="predicted"/>
<name>A0AAQ1GL01_9BURK</name>
<dbReference type="AlphaFoldDB" id="A0AAQ1GL01"/>